<accession>A0ABR7N572</accession>
<sequence>MEQNTVLSCEHLTFCYPRQTQDAIHDISFVMKESEFVVLCGQSGCGKTTLLRHFKKNQIPFGTGSGRLYYRGQNLERMNDRECAARIGYVGQNPDTQLVTDKVWHELAFGLENLGVSGIQIRRRTAEIAQYFGMESWFRKPVSELSGGQKQILNLASVVIMQPDILLLDEPTAQLDPIGTRRFLDTLGRLNRDLGTAVLLSEQRLEEVLPMADRVLIMHQGQLLGDTVPSHCGDILEKFEKEHGEMLSIAPAMPTAVRVWQACHNEKEQEAPVSIRQGRSWLQQTVHKSGQTEKGSGQYFQIDNSRGTPADKAGRQQKPQEREKTLDQEKVVLQAKGIFFEYEKGKRVLEDFSIQVPKGKIFAIMGGNGSGKSTALKVIMGIYKARRGKVRASGRIRYLAQNPRSLFTELTVEEELTVMLSDWHDRSPVAKMLRYLELEKQQEQNPMDLSGGQQQRLALGKLLMTEPDILLLDEPTKGLDGAFKKKLAELLKDLCLKGKSIVLVSHDMDFCAQYANICGLLFDGQIISQSPTESFFRDNVFYTTPAGRMSQGILGECFRTEDIIAALQKAGCG</sequence>
<dbReference type="SMART" id="SM00382">
    <property type="entry name" value="AAA"/>
    <property type="match status" value="2"/>
</dbReference>
<keyword evidence="6 11" id="KW-0067">ATP-binding</keyword>
<dbReference type="PROSITE" id="PS00211">
    <property type="entry name" value="ABC_TRANSPORTER_1"/>
    <property type="match status" value="1"/>
</dbReference>
<feature type="domain" description="ABC transporter" evidence="10">
    <location>
        <begin position="333"/>
        <end position="548"/>
    </location>
</feature>
<name>A0ABR7N572_9FIRM</name>
<keyword evidence="12" id="KW-1185">Reference proteome</keyword>
<comment type="subcellular location">
    <subcellularLocation>
        <location evidence="1">Cell membrane</location>
        <topology evidence="1">Peripheral membrane protein</topology>
    </subcellularLocation>
</comment>
<evidence type="ECO:0000256" key="5">
    <source>
        <dbReference type="ARBA" id="ARBA00022741"/>
    </source>
</evidence>
<keyword evidence="8" id="KW-0472">Membrane</keyword>
<keyword evidence="7" id="KW-1278">Translocase</keyword>
<evidence type="ECO:0000256" key="4">
    <source>
        <dbReference type="ARBA" id="ARBA00022475"/>
    </source>
</evidence>
<evidence type="ECO:0000313" key="11">
    <source>
        <dbReference type="EMBL" id="MBC8563212.1"/>
    </source>
</evidence>
<dbReference type="InterPro" id="IPR027417">
    <property type="entry name" value="P-loop_NTPase"/>
</dbReference>
<dbReference type="SUPFAM" id="SSF52540">
    <property type="entry name" value="P-loop containing nucleoside triphosphate hydrolases"/>
    <property type="match status" value="2"/>
</dbReference>
<feature type="region of interest" description="Disordered" evidence="9">
    <location>
        <begin position="285"/>
        <end position="326"/>
    </location>
</feature>
<protein>
    <submittedName>
        <fullName evidence="11">ATP-binding cassette domain-containing protein</fullName>
    </submittedName>
</protein>
<feature type="domain" description="ABC transporter" evidence="10">
    <location>
        <begin position="7"/>
        <end position="245"/>
    </location>
</feature>
<organism evidence="11 12">
    <name type="scientific">Jutongia huaianensis</name>
    <dbReference type="NCBI Taxonomy" id="2763668"/>
    <lineage>
        <taxon>Bacteria</taxon>
        <taxon>Bacillati</taxon>
        <taxon>Bacillota</taxon>
        <taxon>Clostridia</taxon>
        <taxon>Lachnospirales</taxon>
        <taxon>Lachnospiraceae</taxon>
        <taxon>Jutongia</taxon>
    </lineage>
</organism>
<feature type="compositionally biased region" description="Polar residues" evidence="9">
    <location>
        <begin position="285"/>
        <end position="307"/>
    </location>
</feature>
<evidence type="ECO:0000256" key="3">
    <source>
        <dbReference type="ARBA" id="ARBA00022448"/>
    </source>
</evidence>
<evidence type="ECO:0000256" key="6">
    <source>
        <dbReference type="ARBA" id="ARBA00022840"/>
    </source>
</evidence>
<dbReference type="InterPro" id="IPR015856">
    <property type="entry name" value="ABC_transpr_CbiO/EcfA_su"/>
</dbReference>
<dbReference type="PANTHER" id="PTHR43553">
    <property type="entry name" value="HEAVY METAL TRANSPORTER"/>
    <property type="match status" value="1"/>
</dbReference>
<dbReference type="InterPro" id="IPR003439">
    <property type="entry name" value="ABC_transporter-like_ATP-bd"/>
</dbReference>
<evidence type="ECO:0000313" key="12">
    <source>
        <dbReference type="Proteomes" id="UP000606193"/>
    </source>
</evidence>
<dbReference type="InterPro" id="IPR050095">
    <property type="entry name" value="ECF_ABC_transporter_ATP-bd"/>
</dbReference>
<evidence type="ECO:0000256" key="8">
    <source>
        <dbReference type="ARBA" id="ARBA00023136"/>
    </source>
</evidence>
<keyword evidence="5" id="KW-0547">Nucleotide-binding</keyword>
<gene>
    <name evidence="11" type="ORF">H8704_11325</name>
</gene>
<dbReference type="RefSeq" id="WP_249298340.1">
    <property type="nucleotide sequence ID" value="NZ_JACRSX010000017.1"/>
</dbReference>
<comment type="caution">
    <text evidence="11">The sequence shown here is derived from an EMBL/GenBank/DDBJ whole genome shotgun (WGS) entry which is preliminary data.</text>
</comment>
<dbReference type="GO" id="GO:0005524">
    <property type="term" value="F:ATP binding"/>
    <property type="evidence" value="ECO:0007669"/>
    <property type="project" value="UniProtKB-KW"/>
</dbReference>
<evidence type="ECO:0000256" key="9">
    <source>
        <dbReference type="SAM" id="MobiDB-lite"/>
    </source>
</evidence>
<dbReference type="Proteomes" id="UP000606193">
    <property type="component" value="Unassembled WGS sequence"/>
</dbReference>
<reference evidence="11 12" key="1">
    <citation type="submission" date="2020-08" db="EMBL/GenBank/DDBJ databases">
        <title>Genome public.</title>
        <authorList>
            <person name="Liu C."/>
            <person name="Sun Q."/>
        </authorList>
    </citation>
    <scope>NUCLEOTIDE SEQUENCE [LARGE SCALE GENOMIC DNA]</scope>
    <source>
        <strain evidence="11 12">NSJ-37</strain>
    </source>
</reference>
<dbReference type="Gene3D" id="3.40.50.300">
    <property type="entry name" value="P-loop containing nucleotide triphosphate hydrolases"/>
    <property type="match status" value="2"/>
</dbReference>
<keyword evidence="3" id="KW-0813">Transport</keyword>
<dbReference type="EMBL" id="JACRSX010000017">
    <property type="protein sequence ID" value="MBC8563212.1"/>
    <property type="molecule type" value="Genomic_DNA"/>
</dbReference>
<dbReference type="PROSITE" id="PS50893">
    <property type="entry name" value="ABC_TRANSPORTER_2"/>
    <property type="match status" value="2"/>
</dbReference>
<evidence type="ECO:0000256" key="7">
    <source>
        <dbReference type="ARBA" id="ARBA00022967"/>
    </source>
</evidence>
<keyword evidence="4" id="KW-1003">Cell membrane</keyword>
<feature type="compositionally biased region" description="Basic and acidic residues" evidence="9">
    <location>
        <begin position="312"/>
        <end position="326"/>
    </location>
</feature>
<dbReference type="CDD" id="cd03225">
    <property type="entry name" value="ABC_cobalt_CbiO_domain1"/>
    <property type="match status" value="1"/>
</dbReference>
<evidence type="ECO:0000259" key="10">
    <source>
        <dbReference type="PROSITE" id="PS50893"/>
    </source>
</evidence>
<dbReference type="InterPro" id="IPR003593">
    <property type="entry name" value="AAA+_ATPase"/>
</dbReference>
<comment type="similarity">
    <text evidence="2">Belongs to the ABC transporter superfamily.</text>
</comment>
<dbReference type="Pfam" id="PF00005">
    <property type="entry name" value="ABC_tran"/>
    <property type="match status" value="2"/>
</dbReference>
<evidence type="ECO:0000256" key="1">
    <source>
        <dbReference type="ARBA" id="ARBA00004202"/>
    </source>
</evidence>
<evidence type="ECO:0000256" key="2">
    <source>
        <dbReference type="ARBA" id="ARBA00005417"/>
    </source>
</evidence>
<proteinExistence type="inferred from homology"/>
<dbReference type="InterPro" id="IPR017871">
    <property type="entry name" value="ABC_transporter-like_CS"/>
</dbReference>